<sequence>MRRRSVPASGLDLLPLGQAGRQRGYRERIRALAHPGRAALGHRNRLSNFAFFVAAAMGGSAATVVAVVLAGWALISLLFRRFVWRFERSDLPVVLSTLFFFLAIAGSDVFHGFEAGEPARAARHVGERLLFLLPLLLIPRMRCSRFPDTLPPAFLGAALGGTLLLPICLLSPGLANGRVDGFSGNEGPFSIAALLAAGWSLLALREGAGRLQRALAVAGMLGGALAVVASGMRGAWPALPLVLFVALVARRRAIAALWRGTSPLLRVALAAAGGAILAGAAFLLAAPLVLRVRMLVGDLSLIAADVDFGTSTSLRRDMYEAATQAIAARPWFGYGESGLWRAIKPYLDTNAFAGFSYTHLHDVFLTVGVIAGFVGLAALVALVAAPLWTAWAARRTEGGNSRLAAAAILTLAFLVPGLTNIMFLHDILDSIWVFAASLVAASVPARREASP</sequence>
<feature type="transmembrane region" description="Helical" evidence="5">
    <location>
        <begin position="363"/>
        <end position="391"/>
    </location>
</feature>
<reference evidence="7 8" key="1">
    <citation type="submission" date="2019-09" db="EMBL/GenBank/DDBJ databases">
        <title>YIM 132180 draft genome.</title>
        <authorList>
            <person name="Zhang K."/>
        </authorList>
    </citation>
    <scope>NUCLEOTIDE SEQUENCE [LARGE SCALE GENOMIC DNA]</scope>
    <source>
        <strain evidence="7 8">YIM 132180</strain>
    </source>
</reference>
<keyword evidence="4 5" id="KW-0472">Membrane</keyword>
<feature type="transmembrane region" description="Helical" evidence="5">
    <location>
        <begin position="235"/>
        <end position="253"/>
    </location>
</feature>
<proteinExistence type="predicted"/>
<gene>
    <name evidence="7" type="ORF">F6X38_12105</name>
</gene>
<dbReference type="InterPro" id="IPR051533">
    <property type="entry name" value="WaaL-like"/>
</dbReference>
<evidence type="ECO:0000256" key="2">
    <source>
        <dbReference type="ARBA" id="ARBA00022692"/>
    </source>
</evidence>
<dbReference type="Proteomes" id="UP000432089">
    <property type="component" value="Unassembled WGS sequence"/>
</dbReference>
<name>A0A7V7PNU3_9HYPH</name>
<evidence type="ECO:0000256" key="5">
    <source>
        <dbReference type="SAM" id="Phobius"/>
    </source>
</evidence>
<feature type="transmembrane region" description="Helical" evidence="5">
    <location>
        <begin position="153"/>
        <end position="175"/>
    </location>
</feature>
<evidence type="ECO:0000256" key="3">
    <source>
        <dbReference type="ARBA" id="ARBA00022989"/>
    </source>
</evidence>
<feature type="domain" description="O-antigen ligase-related" evidence="6">
    <location>
        <begin position="220"/>
        <end position="379"/>
    </location>
</feature>
<feature type="transmembrane region" description="Helical" evidence="5">
    <location>
        <begin position="49"/>
        <end position="79"/>
    </location>
</feature>
<dbReference type="Pfam" id="PF04932">
    <property type="entry name" value="Wzy_C"/>
    <property type="match status" value="1"/>
</dbReference>
<dbReference type="InterPro" id="IPR007016">
    <property type="entry name" value="O-antigen_ligase-rel_domated"/>
</dbReference>
<comment type="caution">
    <text evidence="7">The sequence shown here is derived from an EMBL/GenBank/DDBJ whole genome shotgun (WGS) entry which is preliminary data.</text>
</comment>
<dbReference type="GO" id="GO:0016020">
    <property type="term" value="C:membrane"/>
    <property type="evidence" value="ECO:0007669"/>
    <property type="project" value="UniProtKB-SubCell"/>
</dbReference>
<evidence type="ECO:0000256" key="4">
    <source>
        <dbReference type="ARBA" id="ARBA00023136"/>
    </source>
</evidence>
<protein>
    <recommendedName>
        <fullName evidence="6">O-antigen ligase-related domain-containing protein</fullName>
    </recommendedName>
</protein>
<dbReference type="PANTHER" id="PTHR37422:SF13">
    <property type="entry name" value="LIPOPOLYSACCHARIDE BIOSYNTHESIS PROTEIN PA4999-RELATED"/>
    <property type="match status" value="1"/>
</dbReference>
<evidence type="ECO:0000259" key="6">
    <source>
        <dbReference type="Pfam" id="PF04932"/>
    </source>
</evidence>
<comment type="subcellular location">
    <subcellularLocation>
        <location evidence="1">Membrane</location>
        <topology evidence="1">Multi-pass membrane protein</topology>
    </subcellularLocation>
</comment>
<keyword evidence="8" id="KW-1185">Reference proteome</keyword>
<feature type="transmembrane region" description="Helical" evidence="5">
    <location>
        <begin position="211"/>
        <end position="229"/>
    </location>
</feature>
<accession>A0A7V7PNU3</accession>
<feature type="transmembrane region" description="Helical" evidence="5">
    <location>
        <begin position="91"/>
        <end position="113"/>
    </location>
</feature>
<keyword evidence="2 5" id="KW-0812">Transmembrane</keyword>
<feature type="transmembrane region" description="Helical" evidence="5">
    <location>
        <begin position="265"/>
        <end position="290"/>
    </location>
</feature>
<feature type="transmembrane region" description="Helical" evidence="5">
    <location>
        <begin position="187"/>
        <end position="204"/>
    </location>
</feature>
<dbReference type="AlphaFoldDB" id="A0A7V7PNU3"/>
<evidence type="ECO:0000256" key="1">
    <source>
        <dbReference type="ARBA" id="ARBA00004141"/>
    </source>
</evidence>
<dbReference type="PANTHER" id="PTHR37422">
    <property type="entry name" value="TEICHURONIC ACID BIOSYNTHESIS PROTEIN TUAE"/>
    <property type="match status" value="1"/>
</dbReference>
<keyword evidence="3 5" id="KW-1133">Transmembrane helix</keyword>
<dbReference type="EMBL" id="VZDO01000009">
    <property type="protein sequence ID" value="KAB0679561.1"/>
    <property type="molecule type" value="Genomic_DNA"/>
</dbReference>
<feature type="transmembrane region" description="Helical" evidence="5">
    <location>
        <begin position="403"/>
        <end position="424"/>
    </location>
</feature>
<organism evidence="7 8">
    <name type="scientific">Plantimonas leprariae</name>
    <dbReference type="NCBI Taxonomy" id="2615207"/>
    <lineage>
        <taxon>Bacteria</taxon>
        <taxon>Pseudomonadati</taxon>
        <taxon>Pseudomonadota</taxon>
        <taxon>Alphaproteobacteria</taxon>
        <taxon>Hyphomicrobiales</taxon>
        <taxon>Aurantimonadaceae</taxon>
        <taxon>Plantimonas</taxon>
    </lineage>
</organism>
<evidence type="ECO:0000313" key="8">
    <source>
        <dbReference type="Proteomes" id="UP000432089"/>
    </source>
</evidence>
<evidence type="ECO:0000313" key="7">
    <source>
        <dbReference type="EMBL" id="KAB0679561.1"/>
    </source>
</evidence>
<dbReference type="RefSeq" id="WP_150970085.1">
    <property type="nucleotide sequence ID" value="NZ_VZDO01000009.1"/>
</dbReference>